<feature type="region of interest" description="Disordered" evidence="1">
    <location>
        <begin position="28"/>
        <end position="47"/>
    </location>
</feature>
<accession>A0A7W9UQL7</accession>
<dbReference type="Proteomes" id="UP000585836">
    <property type="component" value="Unassembled WGS sequence"/>
</dbReference>
<dbReference type="AlphaFoldDB" id="A0A7W9UQL7"/>
<comment type="caution">
    <text evidence="3">The sequence shown here is derived from an EMBL/GenBank/DDBJ whole genome shotgun (WGS) entry which is preliminary data.</text>
</comment>
<proteinExistence type="predicted"/>
<dbReference type="EMBL" id="JACHJK010000004">
    <property type="protein sequence ID" value="MBB5927543.1"/>
    <property type="molecule type" value="Genomic_DNA"/>
</dbReference>
<reference evidence="3 4" key="1">
    <citation type="submission" date="2020-08" db="EMBL/GenBank/DDBJ databases">
        <title>Genomic Encyclopedia of Type Strains, Phase III (KMG-III): the genomes of soil and plant-associated and newly described type strains.</title>
        <authorList>
            <person name="Whitman W."/>
        </authorList>
    </citation>
    <scope>NUCLEOTIDE SEQUENCE [LARGE SCALE GENOMIC DNA]</scope>
    <source>
        <strain evidence="3 4">CECT 3313</strain>
    </source>
</reference>
<dbReference type="PROSITE" id="PS51257">
    <property type="entry name" value="PROKAR_LIPOPROTEIN"/>
    <property type="match status" value="1"/>
</dbReference>
<dbReference type="RefSeq" id="WP_184965169.1">
    <property type="nucleotide sequence ID" value="NZ_BAAAWF010000086.1"/>
</dbReference>
<feature type="chain" id="PRO_5038713535" description="Lipoprotein" evidence="2">
    <location>
        <begin position="22"/>
        <end position="265"/>
    </location>
</feature>
<evidence type="ECO:0008006" key="5">
    <source>
        <dbReference type="Google" id="ProtNLM"/>
    </source>
</evidence>
<organism evidence="3 4">
    <name type="scientific">Streptomyces echinatus</name>
    <dbReference type="NCBI Taxonomy" id="67293"/>
    <lineage>
        <taxon>Bacteria</taxon>
        <taxon>Bacillati</taxon>
        <taxon>Actinomycetota</taxon>
        <taxon>Actinomycetes</taxon>
        <taxon>Kitasatosporales</taxon>
        <taxon>Streptomycetaceae</taxon>
        <taxon>Streptomyces</taxon>
    </lineage>
</organism>
<protein>
    <recommendedName>
        <fullName evidence="5">Lipoprotein</fullName>
    </recommendedName>
</protein>
<evidence type="ECO:0000256" key="1">
    <source>
        <dbReference type="SAM" id="MobiDB-lite"/>
    </source>
</evidence>
<sequence length="265" mass="26858">MKRSSGGRLCATAAVSALSLALVTGCGGDGSKDSGDTSGKGAAKPAAKALSAAELQKRIIARGEVPGYEVGSVKGGIPAEREVKADDAKCDPLLHTLTGIAPGDPAANTSRMATEQKKKDPTDAPTSLDDMTDGKFEDAIKQSMDLDVTVVTLASYEGDGAERALKSVSDAVKACASGFSGEQDGDKGKFTKVAEEKSAGTGEESVAFTATNDAGDDGVMPLHAEVVRHGSVLAIYTTVNIGAGMAKKPYAVPAAVVKAQAAKLK</sequence>
<evidence type="ECO:0000313" key="4">
    <source>
        <dbReference type="Proteomes" id="UP000585836"/>
    </source>
</evidence>
<evidence type="ECO:0000313" key="3">
    <source>
        <dbReference type="EMBL" id="MBB5927543.1"/>
    </source>
</evidence>
<gene>
    <name evidence="3" type="ORF">FHS34_003001</name>
</gene>
<feature type="region of interest" description="Disordered" evidence="1">
    <location>
        <begin position="95"/>
        <end position="131"/>
    </location>
</feature>
<feature type="compositionally biased region" description="Low complexity" evidence="1">
    <location>
        <begin position="36"/>
        <end position="47"/>
    </location>
</feature>
<evidence type="ECO:0000256" key="2">
    <source>
        <dbReference type="SAM" id="SignalP"/>
    </source>
</evidence>
<keyword evidence="2" id="KW-0732">Signal</keyword>
<feature type="signal peptide" evidence="2">
    <location>
        <begin position="1"/>
        <end position="21"/>
    </location>
</feature>
<name>A0A7W9UQL7_9ACTN</name>
<keyword evidence="4" id="KW-1185">Reference proteome</keyword>